<protein>
    <submittedName>
        <fullName evidence="1">Modulator of Rnase II stability</fullName>
        <ecNumber evidence="1">3.1.4.52</ecNumber>
    </submittedName>
</protein>
<dbReference type="AlphaFoldDB" id="A0A376UB55"/>
<reference evidence="1 2" key="1">
    <citation type="submission" date="2018-06" db="EMBL/GenBank/DDBJ databases">
        <authorList>
            <consortium name="Pathogen Informatics"/>
            <person name="Doyle S."/>
        </authorList>
    </citation>
    <scope>NUCLEOTIDE SEQUENCE [LARGE SCALE GENOMIC DNA]</scope>
    <source>
        <strain evidence="1 2">NCTC8622</strain>
    </source>
</reference>
<organism evidence="1 2">
    <name type="scientific">Escherichia coli</name>
    <dbReference type="NCBI Taxonomy" id="562"/>
    <lineage>
        <taxon>Bacteria</taxon>
        <taxon>Pseudomonadati</taxon>
        <taxon>Pseudomonadota</taxon>
        <taxon>Gammaproteobacteria</taxon>
        <taxon>Enterobacterales</taxon>
        <taxon>Enterobacteriaceae</taxon>
        <taxon>Escherichia</taxon>
    </lineage>
</organism>
<name>A0A376UB55_ECOLX</name>
<evidence type="ECO:0000313" key="1">
    <source>
        <dbReference type="EMBL" id="STI86450.1"/>
    </source>
</evidence>
<proteinExistence type="predicted"/>
<dbReference type="EC" id="3.1.4.52" evidence="1"/>
<sequence>MKTVRESTMLYNFLGSHNPYWRLTESSDVLRFSTTETTEPDRTLQLSAEQAARIREMTVITSSLMMSLTVDESDLSVHLVGRKINKREWAGNASAWHDTPAVARDLSHGLSFAEQVVSEAHSAIVILDSRGIFNASIGYVKITQVERTRRHWAKRV</sequence>
<evidence type="ECO:0000313" key="2">
    <source>
        <dbReference type="Proteomes" id="UP000254079"/>
    </source>
</evidence>
<dbReference type="Proteomes" id="UP000254079">
    <property type="component" value="Unassembled WGS sequence"/>
</dbReference>
<keyword evidence="1" id="KW-0378">Hydrolase</keyword>
<dbReference type="GO" id="GO:0071111">
    <property type="term" value="F:cyclic-guanylate-specific phosphodiesterase activity"/>
    <property type="evidence" value="ECO:0007669"/>
    <property type="project" value="UniProtKB-EC"/>
</dbReference>
<accession>A0A376UB55</accession>
<dbReference type="EMBL" id="UGCP01000002">
    <property type="protein sequence ID" value="STI86450.1"/>
    <property type="molecule type" value="Genomic_DNA"/>
</dbReference>
<gene>
    <name evidence="1" type="primary">gmr_2</name>
    <name evidence="1" type="ORF">NCTC8622_05573</name>
</gene>